<evidence type="ECO:0008006" key="5">
    <source>
        <dbReference type="Google" id="ProtNLM"/>
    </source>
</evidence>
<dbReference type="EMBL" id="CP014169">
    <property type="protein sequence ID" value="AOH87041.1"/>
    <property type="molecule type" value="Genomic_DNA"/>
</dbReference>
<comment type="similarity">
    <text evidence="1">Belongs to the OmpW/AlkL family.</text>
</comment>
<keyword evidence="3" id="KW-0614">Plasmid</keyword>
<dbReference type="OrthoDB" id="9807574at2"/>
<dbReference type="Pfam" id="PF03922">
    <property type="entry name" value="OmpW"/>
    <property type="match status" value="1"/>
</dbReference>
<protein>
    <recommendedName>
        <fullName evidence="5">OmpW family protein</fullName>
    </recommendedName>
</protein>
<dbReference type="Gene3D" id="2.40.160.20">
    <property type="match status" value="1"/>
</dbReference>
<accession>A0A1B3ZHZ7</accession>
<dbReference type="GO" id="GO:0055085">
    <property type="term" value="P:transmembrane transport"/>
    <property type="evidence" value="ECO:0007669"/>
    <property type="project" value="TreeGrafter"/>
</dbReference>
<dbReference type="SUPFAM" id="SSF56925">
    <property type="entry name" value="OMPA-like"/>
    <property type="match status" value="1"/>
</dbReference>
<evidence type="ECO:0000256" key="1">
    <source>
        <dbReference type="ARBA" id="ARBA00009330"/>
    </source>
</evidence>
<evidence type="ECO:0000313" key="3">
    <source>
        <dbReference type="EMBL" id="AOH87041.1"/>
    </source>
</evidence>
<dbReference type="PANTHER" id="PTHR36920">
    <property type="match status" value="1"/>
</dbReference>
<dbReference type="PANTHER" id="PTHR36920:SF1">
    <property type="entry name" value="OUTER MEMBRANE PROTEIN W"/>
    <property type="match status" value="1"/>
</dbReference>
<dbReference type="RefSeq" id="WP_069207611.1">
    <property type="nucleotide sequence ID" value="NZ_CP014169.1"/>
</dbReference>
<organism evidence="3 4">
    <name type="scientific">Sphingomonas panacis</name>
    <dbReference type="NCBI Taxonomy" id="1560345"/>
    <lineage>
        <taxon>Bacteria</taxon>
        <taxon>Pseudomonadati</taxon>
        <taxon>Pseudomonadota</taxon>
        <taxon>Alphaproteobacteria</taxon>
        <taxon>Sphingomonadales</taxon>
        <taxon>Sphingomonadaceae</taxon>
        <taxon>Sphingomonas</taxon>
    </lineage>
</organism>
<name>A0A1B3ZHZ7_9SPHN</name>
<feature type="chain" id="PRO_5008556520" description="OmpW family protein" evidence="2">
    <location>
        <begin position="23"/>
        <end position="219"/>
    </location>
</feature>
<dbReference type="AlphaFoldDB" id="A0A1B3ZHZ7"/>
<dbReference type="KEGG" id="span:AWL63_22890"/>
<dbReference type="Proteomes" id="UP000094256">
    <property type="component" value="Plasmid unnamed"/>
</dbReference>
<reference evidence="3 4" key="1">
    <citation type="submission" date="2016-01" db="EMBL/GenBank/DDBJ databases">
        <title>Complete genome and mega plasmid sequence of Sphingomonas panacis DCY99 elicits systemic resistance in rice to Xanthomonas oryzae.</title>
        <authorList>
            <person name="Kim Y.J."/>
            <person name="Yang D.C."/>
            <person name="Sing P."/>
        </authorList>
    </citation>
    <scope>NUCLEOTIDE SEQUENCE [LARGE SCALE GENOMIC DNA]</scope>
    <source>
        <strain evidence="3 4">DCY99</strain>
        <plasmid evidence="4">Plasmid</plasmid>
    </source>
</reference>
<keyword evidence="2" id="KW-0732">Signal</keyword>
<gene>
    <name evidence="3" type="ORF">AWL63_22890</name>
</gene>
<dbReference type="GO" id="GO:0019867">
    <property type="term" value="C:outer membrane"/>
    <property type="evidence" value="ECO:0007669"/>
    <property type="project" value="InterPro"/>
</dbReference>
<geneLocation type="plasmid" evidence="4"/>
<keyword evidence="4" id="KW-1185">Reference proteome</keyword>
<evidence type="ECO:0000313" key="4">
    <source>
        <dbReference type="Proteomes" id="UP000094256"/>
    </source>
</evidence>
<dbReference type="InterPro" id="IPR005618">
    <property type="entry name" value="OMPW"/>
</dbReference>
<evidence type="ECO:0000256" key="2">
    <source>
        <dbReference type="SAM" id="SignalP"/>
    </source>
</evidence>
<proteinExistence type="inferred from homology"/>
<sequence length="219" mass="23689">MKSAILASIGVALVALAVPAHAQEADKRWIVRARAIRVTPTEKTGPILPSFPTANTAVTNSYAPEVDFTYMVTKHIGTELILATTKHHIDGRGALDGLGKAGSTWVLPPTLTVQYHFAPDAHIRPYIGAGVNYTIFYSSKASNALESAIGDTKLKMKDSFGYALQAGVDIDITPRVFLNFDIKYIDIDTTARLTTGSLVNRERVHLDPLVPGIGIGMRF</sequence>
<feature type="signal peptide" evidence="2">
    <location>
        <begin position="1"/>
        <end position="22"/>
    </location>
</feature>
<dbReference type="InterPro" id="IPR011250">
    <property type="entry name" value="OMP/PagP_B-barrel"/>
</dbReference>